<keyword evidence="5 7" id="KW-0456">Lyase</keyword>
<dbReference type="GO" id="GO:0019752">
    <property type="term" value="P:carboxylic acid metabolic process"/>
    <property type="evidence" value="ECO:0007669"/>
    <property type="project" value="InterPro"/>
</dbReference>
<dbReference type="SUPFAM" id="SSF53383">
    <property type="entry name" value="PLP-dependent transferases"/>
    <property type="match status" value="1"/>
</dbReference>
<evidence type="ECO:0000256" key="1">
    <source>
        <dbReference type="ARBA" id="ARBA00001933"/>
    </source>
</evidence>
<keyword evidence="9" id="KW-1185">Reference proteome</keyword>
<dbReference type="Gene3D" id="3.40.640.10">
    <property type="entry name" value="Type I PLP-dependent aspartate aminotransferase-like (Major domain)"/>
    <property type="match status" value="1"/>
</dbReference>
<feature type="modified residue" description="N6-(pyridoxal phosphate)lysine" evidence="6">
    <location>
        <position position="302"/>
    </location>
</feature>
<evidence type="ECO:0000256" key="4">
    <source>
        <dbReference type="ARBA" id="ARBA00022898"/>
    </source>
</evidence>
<dbReference type="PROSITE" id="PS00392">
    <property type="entry name" value="DDC_GAD_HDC_YDC"/>
    <property type="match status" value="1"/>
</dbReference>
<dbReference type="Pfam" id="PF00282">
    <property type="entry name" value="Pyridoxal_deC"/>
    <property type="match status" value="1"/>
</dbReference>
<sequence length="508" mass="55927">MTADALLPSREERATLWAEAIGQAESYFEGVESLPVAPALNQGELHALLDGFSFDNPGSRLDVLHRFTEELKRHQVHTPHPCYFGLFNPAPAFMGILGESIAATLNPQLAAWSHSPLAVETERRLIEAFAQKFGFSEGSADGCLTSGGAEANLTALLCALAERWPGVLDSGLQGVSARPVFYASAESHQSFLKAARTAGLGRGALRTVPVTDTLQMDCDALRQMIEEDRRLGYEPFLIVGTAGTTGAGIVDSLTAIGDVARANGLWFHVDAAWGGAAVLVPELRTALEGIEKADSITFDPHKLLSMPMGAGMFLTRHRKILNKIFSVSTAYMPKEGEGLAVVDPYIHSLQWSRRFIGLKLFLTLTTTGWSGYAEILRHQSEMADFLRERLEKSGWSVVNRTRLPVVCFTPSDEEWDIATHQCAADAVVQSGSAWISTIILRGEKPALRACITNYRTERQHIDTLLANLSKVRHDLSLRKRLDHKQLRARVRHHTRVPELPNASEFGRW</sequence>
<gene>
    <name evidence="8" type="ORF">ACPOL_3015</name>
</gene>
<name>A0A2Z5G0S9_9BACT</name>
<evidence type="ECO:0000256" key="7">
    <source>
        <dbReference type="RuleBase" id="RU000382"/>
    </source>
</evidence>
<dbReference type="InterPro" id="IPR002129">
    <property type="entry name" value="PyrdxlP-dep_de-COase"/>
</dbReference>
<comment type="cofactor">
    <cofactor evidence="1 6 7">
        <name>pyridoxal 5'-phosphate</name>
        <dbReference type="ChEBI" id="CHEBI:597326"/>
    </cofactor>
</comment>
<dbReference type="PANTHER" id="PTHR11999">
    <property type="entry name" value="GROUP II PYRIDOXAL-5-PHOSPHATE DECARBOXYLASE"/>
    <property type="match status" value="1"/>
</dbReference>
<evidence type="ECO:0000256" key="5">
    <source>
        <dbReference type="ARBA" id="ARBA00023239"/>
    </source>
</evidence>
<protein>
    <submittedName>
        <fullName evidence="8">Aromatic-L-amino-acid decarboxylase</fullName>
    </submittedName>
</protein>
<dbReference type="InterPro" id="IPR015422">
    <property type="entry name" value="PyrdxlP-dep_Trfase_small"/>
</dbReference>
<dbReference type="KEGG" id="abas:ACPOL_3015"/>
<dbReference type="InterPro" id="IPR010977">
    <property type="entry name" value="Aromatic_deC"/>
</dbReference>
<dbReference type="RefSeq" id="WP_161557353.1">
    <property type="nucleotide sequence ID" value="NZ_CP030840.1"/>
</dbReference>
<evidence type="ECO:0000256" key="3">
    <source>
        <dbReference type="ARBA" id="ARBA00022793"/>
    </source>
</evidence>
<dbReference type="InterPro" id="IPR015421">
    <property type="entry name" value="PyrdxlP-dep_Trfase_major"/>
</dbReference>
<dbReference type="InterPro" id="IPR021115">
    <property type="entry name" value="Pyridoxal-P_BS"/>
</dbReference>
<dbReference type="PANTHER" id="PTHR11999:SF70">
    <property type="entry name" value="MIP05841P"/>
    <property type="match status" value="1"/>
</dbReference>
<dbReference type="InterPro" id="IPR015424">
    <property type="entry name" value="PyrdxlP-dep_Trfase"/>
</dbReference>
<evidence type="ECO:0000256" key="2">
    <source>
        <dbReference type="ARBA" id="ARBA00009533"/>
    </source>
</evidence>
<comment type="similarity">
    <text evidence="2 7">Belongs to the group II decarboxylase family.</text>
</comment>
<dbReference type="GO" id="GO:0030170">
    <property type="term" value="F:pyridoxal phosphate binding"/>
    <property type="evidence" value="ECO:0007669"/>
    <property type="project" value="InterPro"/>
</dbReference>
<evidence type="ECO:0000313" key="9">
    <source>
        <dbReference type="Proteomes" id="UP000253606"/>
    </source>
</evidence>
<dbReference type="EMBL" id="CP030840">
    <property type="protein sequence ID" value="AXC12317.1"/>
    <property type="molecule type" value="Genomic_DNA"/>
</dbReference>
<reference evidence="8 9" key="1">
    <citation type="journal article" date="2018" name="Front. Microbiol.">
        <title>Hydrolytic Capabilities as a Key to Environmental Success: Chitinolytic and Cellulolytic Acidobacteria From Acidic Sub-arctic Soils and Boreal Peatlands.</title>
        <authorList>
            <person name="Belova S.E."/>
            <person name="Ravin N.V."/>
            <person name="Pankratov T.A."/>
            <person name="Rakitin A.L."/>
            <person name="Ivanova A.A."/>
            <person name="Beletsky A.V."/>
            <person name="Mardanov A.V."/>
            <person name="Sinninghe Damste J.S."/>
            <person name="Dedysh S.N."/>
        </authorList>
    </citation>
    <scope>NUCLEOTIDE SEQUENCE [LARGE SCALE GENOMIC DNA]</scope>
    <source>
        <strain evidence="8 9">SBC82</strain>
    </source>
</reference>
<evidence type="ECO:0000256" key="6">
    <source>
        <dbReference type="PIRSR" id="PIRSR602129-50"/>
    </source>
</evidence>
<dbReference type="Proteomes" id="UP000253606">
    <property type="component" value="Chromosome"/>
</dbReference>
<dbReference type="Gene3D" id="3.90.1150.10">
    <property type="entry name" value="Aspartate Aminotransferase, domain 1"/>
    <property type="match status" value="1"/>
</dbReference>
<dbReference type="AlphaFoldDB" id="A0A2Z5G0S9"/>
<keyword evidence="4 6" id="KW-0663">Pyridoxal phosphate</keyword>
<evidence type="ECO:0000313" key="8">
    <source>
        <dbReference type="EMBL" id="AXC12317.1"/>
    </source>
</evidence>
<keyword evidence="3" id="KW-0210">Decarboxylase</keyword>
<proteinExistence type="inferred from homology"/>
<accession>A0A2Z5G0S9</accession>
<organism evidence="8 9">
    <name type="scientific">Acidisarcina polymorpha</name>
    <dbReference type="NCBI Taxonomy" id="2211140"/>
    <lineage>
        <taxon>Bacteria</taxon>
        <taxon>Pseudomonadati</taxon>
        <taxon>Acidobacteriota</taxon>
        <taxon>Terriglobia</taxon>
        <taxon>Terriglobales</taxon>
        <taxon>Acidobacteriaceae</taxon>
        <taxon>Acidisarcina</taxon>
    </lineage>
</organism>
<dbReference type="GO" id="GO:0016831">
    <property type="term" value="F:carboxy-lyase activity"/>
    <property type="evidence" value="ECO:0007669"/>
    <property type="project" value="UniProtKB-KW"/>
</dbReference>